<gene>
    <name evidence="2" type="ORF">NBO_3g0049</name>
</gene>
<dbReference type="VEuPathDB" id="MicrosporidiaDB:NBO_3g0049"/>
<reference evidence="2 3" key="1">
    <citation type="journal article" date="2013" name="BMC Genomics">
        <title>Comparative genomics of parasitic silkworm microsporidia reveal an association between genome expansion and host adaptation.</title>
        <authorList>
            <person name="Pan G."/>
            <person name="Xu J."/>
            <person name="Li T."/>
            <person name="Xia Q."/>
            <person name="Liu S.L."/>
            <person name="Zhang G."/>
            <person name="Li S."/>
            <person name="Li C."/>
            <person name="Liu H."/>
            <person name="Yang L."/>
            <person name="Liu T."/>
            <person name="Zhang X."/>
            <person name="Wu Z."/>
            <person name="Fan W."/>
            <person name="Dang X."/>
            <person name="Xiang H."/>
            <person name="Tao M."/>
            <person name="Li Y."/>
            <person name="Hu J."/>
            <person name="Li Z."/>
            <person name="Lin L."/>
            <person name="Luo J."/>
            <person name="Geng L."/>
            <person name="Wang L."/>
            <person name="Long M."/>
            <person name="Wan Y."/>
            <person name="He N."/>
            <person name="Zhang Z."/>
            <person name="Lu C."/>
            <person name="Keeling P.J."/>
            <person name="Wang J."/>
            <person name="Xiang Z."/>
            <person name="Zhou Z."/>
        </authorList>
    </citation>
    <scope>NUCLEOTIDE SEQUENCE [LARGE SCALE GENOMIC DNA]</scope>
    <source>
        <strain evidence="3">CQ1 / CVCC 102059</strain>
    </source>
</reference>
<keyword evidence="3" id="KW-1185">Reference proteome</keyword>
<evidence type="ECO:0000256" key="1">
    <source>
        <dbReference type="SAM" id="Coils"/>
    </source>
</evidence>
<feature type="coiled-coil region" evidence="1">
    <location>
        <begin position="44"/>
        <end position="74"/>
    </location>
</feature>
<name>R0MRH5_NOSB1</name>
<proteinExistence type="predicted"/>
<sequence length="77" mass="9350">MKRKKSNKINLFTKDLEKFIDEQKTQKERNSDLRSKIIKLGAHVKKKQMDFKEIKNIKEEKKKEKIKIREYKERTGG</sequence>
<accession>R0MRH5</accession>
<dbReference type="Proteomes" id="UP000016927">
    <property type="component" value="Unassembled WGS sequence"/>
</dbReference>
<dbReference type="HOGENOM" id="CLU_2638680_0_0_1"/>
<evidence type="ECO:0000313" key="3">
    <source>
        <dbReference type="Proteomes" id="UP000016927"/>
    </source>
</evidence>
<dbReference type="EMBL" id="KB908911">
    <property type="protein sequence ID" value="EOB15498.1"/>
    <property type="molecule type" value="Genomic_DNA"/>
</dbReference>
<keyword evidence="1" id="KW-0175">Coiled coil</keyword>
<dbReference type="AlphaFoldDB" id="R0MRH5"/>
<organism evidence="2 3">
    <name type="scientific">Nosema bombycis (strain CQ1 / CVCC 102059)</name>
    <name type="common">Microsporidian parasite</name>
    <name type="synonym">Pebrine of silkworm</name>
    <dbReference type="NCBI Taxonomy" id="578461"/>
    <lineage>
        <taxon>Eukaryota</taxon>
        <taxon>Fungi</taxon>
        <taxon>Fungi incertae sedis</taxon>
        <taxon>Microsporidia</taxon>
        <taxon>Nosematidae</taxon>
        <taxon>Nosema</taxon>
    </lineage>
</organism>
<evidence type="ECO:0000313" key="2">
    <source>
        <dbReference type="EMBL" id="EOB15498.1"/>
    </source>
</evidence>
<protein>
    <submittedName>
        <fullName evidence="2">Uncharacterized protein</fullName>
    </submittedName>
</protein>